<evidence type="ECO:0000313" key="1">
    <source>
        <dbReference type="EMBL" id="TXD89778.1"/>
    </source>
</evidence>
<comment type="caution">
    <text evidence="1">The sequence shown here is derived from an EMBL/GenBank/DDBJ whole genome shotgun (WGS) entry which is preliminary data.</text>
</comment>
<dbReference type="OrthoDB" id="1164799at2"/>
<dbReference type="RefSeq" id="WP_147085722.1">
    <property type="nucleotide sequence ID" value="NZ_VORM01000005.1"/>
</dbReference>
<name>A0A5C6ZKT3_9FLAO</name>
<organism evidence="1 2">
    <name type="scientific">Subsaximicrobium wynnwilliamsii</name>
    <dbReference type="NCBI Taxonomy" id="291179"/>
    <lineage>
        <taxon>Bacteria</taxon>
        <taxon>Pseudomonadati</taxon>
        <taxon>Bacteroidota</taxon>
        <taxon>Flavobacteriia</taxon>
        <taxon>Flavobacteriales</taxon>
        <taxon>Flavobacteriaceae</taxon>
        <taxon>Subsaximicrobium</taxon>
    </lineage>
</organism>
<proteinExistence type="predicted"/>
<dbReference type="AlphaFoldDB" id="A0A5C6ZKT3"/>
<evidence type="ECO:0000313" key="2">
    <source>
        <dbReference type="Proteomes" id="UP000321578"/>
    </source>
</evidence>
<dbReference type="EMBL" id="VORO01000005">
    <property type="protein sequence ID" value="TXD89778.1"/>
    <property type="molecule type" value="Genomic_DNA"/>
</dbReference>
<gene>
    <name evidence="1" type="ORF">ESY86_06110</name>
</gene>
<sequence length="180" mass="21255">MKNITIFCLLLIFSACIPIRIAPKIKDHKLMVAKKFKRSLPRETAYIFSDPKDANEFYNYINTKFKLQDLDVGYNSPIKIGDKTYYLTYHETEIPNKTLNLPLIVADAALEKEGYPTLFENNHMRRVGNWYLVLTVYDEDIRNCLLKKHPDHQKILAYLNEMKTEYLQTSNYMETLFETK</sequence>
<keyword evidence="2" id="KW-1185">Reference proteome</keyword>
<evidence type="ECO:0008006" key="3">
    <source>
        <dbReference type="Google" id="ProtNLM"/>
    </source>
</evidence>
<accession>A0A5C6ZKT3</accession>
<reference evidence="1 2" key="1">
    <citation type="submission" date="2019-08" db="EMBL/GenBank/DDBJ databases">
        <title>Genomes of Subsaximicrobium wynnwilliamsii strains.</title>
        <authorList>
            <person name="Bowman J.P."/>
        </authorList>
    </citation>
    <scope>NUCLEOTIDE SEQUENCE [LARGE SCALE GENOMIC DNA]</scope>
    <source>
        <strain evidence="1 2">2-80-2</strain>
    </source>
</reference>
<dbReference type="Proteomes" id="UP000321578">
    <property type="component" value="Unassembled WGS sequence"/>
</dbReference>
<protein>
    <recommendedName>
        <fullName evidence="3">Lipoprotein</fullName>
    </recommendedName>
</protein>
<dbReference type="PROSITE" id="PS51257">
    <property type="entry name" value="PROKAR_LIPOPROTEIN"/>
    <property type="match status" value="1"/>
</dbReference>